<evidence type="ECO:0000256" key="10">
    <source>
        <dbReference type="RuleBase" id="RU000488"/>
    </source>
</evidence>
<evidence type="ECO:0000256" key="3">
    <source>
        <dbReference type="ARBA" id="ARBA00022448"/>
    </source>
</evidence>
<dbReference type="PANTHER" id="PTHR45624">
    <property type="entry name" value="MITOCHONDRIAL BASIC AMINO ACIDS TRANSPORTER-RELATED"/>
    <property type="match status" value="1"/>
</dbReference>
<gene>
    <name evidence="13" type="primary">LOC105361075</name>
</gene>
<reference evidence="13" key="1">
    <citation type="submission" date="2025-08" db="UniProtKB">
        <authorList>
            <consortium name="RefSeq"/>
        </authorList>
    </citation>
    <scope>IDENTIFICATION</scope>
</reference>
<dbReference type="GeneID" id="105361075"/>
<evidence type="ECO:0000313" key="12">
    <source>
        <dbReference type="Proteomes" id="UP000695007"/>
    </source>
</evidence>
<feature type="transmembrane region" description="Helical" evidence="11">
    <location>
        <begin position="6"/>
        <end position="24"/>
    </location>
</feature>
<evidence type="ECO:0000256" key="9">
    <source>
        <dbReference type="PROSITE-ProRule" id="PRU00282"/>
    </source>
</evidence>
<keyword evidence="8 9" id="KW-0472">Membrane</keyword>
<keyword evidence="3 10" id="KW-0813">Transport</keyword>
<feature type="repeat" description="Solcar" evidence="9">
    <location>
        <begin position="211"/>
        <end position="298"/>
    </location>
</feature>
<evidence type="ECO:0000256" key="1">
    <source>
        <dbReference type="ARBA" id="ARBA00004225"/>
    </source>
</evidence>
<dbReference type="PROSITE" id="PS50920">
    <property type="entry name" value="SOLCAR"/>
    <property type="match status" value="3"/>
</dbReference>
<evidence type="ECO:0000256" key="5">
    <source>
        <dbReference type="ARBA" id="ARBA00022737"/>
    </source>
</evidence>
<dbReference type="Proteomes" id="UP000695007">
    <property type="component" value="Unplaced"/>
</dbReference>
<protein>
    <submittedName>
        <fullName evidence="13">Solute carrier family 25 member 45</fullName>
    </submittedName>
</protein>
<dbReference type="GO" id="GO:0005289">
    <property type="term" value="F:high-affinity L-arginine transmembrane transporter activity"/>
    <property type="evidence" value="ECO:0007669"/>
    <property type="project" value="TreeGrafter"/>
</dbReference>
<dbReference type="SUPFAM" id="SSF103506">
    <property type="entry name" value="Mitochondrial carrier"/>
    <property type="match status" value="1"/>
</dbReference>
<dbReference type="AlphaFoldDB" id="A0AAJ6YEB4"/>
<proteinExistence type="inferred from homology"/>
<comment type="subcellular location">
    <subcellularLocation>
        <location evidence="1">Mitochondrion membrane</location>
        <topology evidence="1">Multi-pass membrane protein</topology>
    </subcellularLocation>
</comment>
<evidence type="ECO:0000256" key="7">
    <source>
        <dbReference type="ARBA" id="ARBA00023128"/>
    </source>
</evidence>
<accession>A0AAJ6YEB4</accession>
<sequence length="307" mass="34415">MEHLSHFVAGWVAGMFGVIVGHPMDTIKTYQQTSNVELSMRQAIFIIIKRNGIQGMYKGILFPLLCSGCLNSMYFGAYEISMKSLQTIHGNEKIHPTNAYWMRDLFIAGCIGGFAQAFLSCPTELIKIRMQIGKGIDCNNNIICRSDSSNNSTNPLGSCKTASNIYRNYGIHGLFVGLLPTLLRDTFGGGVYILTYQYTRYYMYGKLNVNPGDIETIVAGGLAGMVSWIPVIPFDIIKSRIQADNLQNPVYKGMANCTVNLFKHSHCFGFFRGFTVITIRSVPVNIAIMWAYQFVLWFCKQLRALEI</sequence>
<keyword evidence="7" id="KW-0496">Mitochondrion</keyword>
<dbReference type="InterPro" id="IPR023395">
    <property type="entry name" value="MCP_dom_sf"/>
</dbReference>
<dbReference type="KEGG" id="csol:105361075"/>
<dbReference type="RefSeq" id="XP_011496476.1">
    <property type="nucleotide sequence ID" value="XM_011498174.1"/>
</dbReference>
<evidence type="ECO:0000256" key="11">
    <source>
        <dbReference type="SAM" id="Phobius"/>
    </source>
</evidence>
<dbReference type="Gene3D" id="1.50.40.10">
    <property type="entry name" value="Mitochondrial carrier domain"/>
    <property type="match status" value="1"/>
</dbReference>
<dbReference type="GO" id="GO:1990575">
    <property type="term" value="P:mitochondrial L-ornithine transmembrane transport"/>
    <property type="evidence" value="ECO:0007669"/>
    <property type="project" value="TreeGrafter"/>
</dbReference>
<dbReference type="InterPro" id="IPR050567">
    <property type="entry name" value="Mitochondrial_Carrier"/>
</dbReference>
<comment type="similarity">
    <text evidence="2 10">Belongs to the mitochondrial carrier (TC 2.A.29) family.</text>
</comment>
<dbReference type="GO" id="GO:0031966">
    <property type="term" value="C:mitochondrial membrane"/>
    <property type="evidence" value="ECO:0007669"/>
    <property type="project" value="UniProtKB-SubCell"/>
</dbReference>
<feature type="transmembrane region" description="Helical" evidence="11">
    <location>
        <begin position="100"/>
        <end position="121"/>
    </location>
</feature>
<feature type="repeat" description="Solcar" evidence="9">
    <location>
        <begin position="103"/>
        <end position="202"/>
    </location>
</feature>
<keyword evidence="6 11" id="KW-1133">Transmembrane helix</keyword>
<evidence type="ECO:0000256" key="6">
    <source>
        <dbReference type="ARBA" id="ARBA00022989"/>
    </source>
</evidence>
<evidence type="ECO:0000256" key="2">
    <source>
        <dbReference type="ARBA" id="ARBA00006375"/>
    </source>
</evidence>
<keyword evidence="4 9" id="KW-0812">Transmembrane</keyword>
<evidence type="ECO:0000256" key="8">
    <source>
        <dbReference type="ARBA" id="ARBA00023136"/>
    </source>
</evidence>
<dbReference type="InterPro" id="IPR018108">
    <property type="entry name" value="MCP_transmembrane"/>
</dbReference>
<keyword evidence="5" id="KW-0677">Repeat</keyword>
<feature type="repeat" description="Solcar" evidence="9">
    <location>
        <begin position="1"/>
        <end position="84"/>
    </location>
</feature>
<evidence type="ECO:0000256" key="4">
    <source>
        <dbReference type="ARBA" id="ARBA00022692"/>
    </source>
</evidence>
<evidence type="ECO:0000313" key="13">
    <source>
        <dbReference type="RefSeq" id="XP_011496476.1"/>
    </source>
</evidence>
<keyword evidence="12" id="KW-1185">Reference proteome</keyword>
<organism evidence="12 13">
    <name type="scientific">Ceratosolen solmsi marchali</name>
    <dbReference type="NCBI Taxonomy" id="326594"/>
    <lineage>
        <taxon>Eukaryota</taxon>
        <taxon>Metazoa</taxon>
        <taxon>Ecdysozoa</taxon>
        <taxon>Arthropoda</taxon>
        <taxon>Hexapoda</taxon>
        <taxon>Insecta</taxon>
        <taxon>Pterygota</taxon>
        <taxon>Neoptera</taxon>
        <taxon>Endopterygota</taxon>
        <taxon>Hymenoptera</taxon>
        <taxon>Apocrita</taxon>
        <taxon>Proctotrupomorpha</taxon>
        <taxon>Chalcidoidea</taxon>
        <taxon>Agaonidae</taxon>
        <taxon>Agaoninae</taxon>
        <taxon>Ceratosolen</taxon>
    </lineage>
</organism>
<feature type="transmembrane region" description="Helical" evidence="11">
    <location>
        <begin position="59"/>
        <end position="80"/>
    </location>
</feature>
<dbReference type="PANTHER" id="PTHR45624:SF1">
    <property type="entry name" value="SD08189P"/>
    <property type="match status" value="1"/>
</dbReference>
<dbReference type="Pfam" id="PF00153">
    <property type="entry name" value="Mito_carr"/>
    <property type="match status" value="3"/>
</dbReference>
<name>A0AAJ6YEB4_9HYME</name>